<protein>
    <submittedName>
        <fullName evidence="1">Uncharacterized protein</fullName>
    </submittedName>
</protein>
<evidence type="ECO:0000313" key="2">
    <source>
        <dbReference type="Proteomes" id="UP000192639"/>
    </source>
</evidence>
<dbReference type="VEuPathDB" id="MicrosporidiaDB:ECANGB1_1169"/>
<keyword evidence="2" id="KW-1185">Reference proteome</keyword>
<reference evidence="1 2" key="1">
    <citation type="journal article" date="2017" name="Environ. Microbiol.">
        <title>Decay of the glycolytic pathway and adaptation to intranuclear parasitism within Enterocytozoonidae microsporidia.</title>
        <authorList>
            <person name="Wiredu Boakye D."/>
            <person name="Jaroenlak P."/>
            <person name="Prachumwat A."/>
            <person name="Williams T.A."/>
            <person name="Bateman K.S."/>
            <person name="Itsathitphaisarn O."/>
            <person name="Sritunyalucksana K."/>
            <person name="Paszkiewicz K.H."/>
            <person name="Moore K.A."/>
            <person name="Stentiford G.D."/>
            <person name="Williams B.A."/>
        </authorList>
    </citation>
    <scope>NUCLEOTIDE SEQUENCE [LARGE SCALE GENOMIC DNA]</scope>
    <source>
        <strain evidence="1 2">GB1</strain>
    </source>
</reference>
<gene>
    <name evidence="1" type="ORF">ECANGB1_1169</name>
</gene>
<sequence length="147" mass="18179">MGEENEKMHEKINSSFTIYEVEDMTKLTYRQQLLVTRYRENITRINPLFRLQNNIEEKEESNHWMELHKVKMDVKPIRLKARCYCIHNAHEMFDFILFLEKMGKYRFEISRLKKRLYLNTQQCQCHKLRTTFRYLSVLIEKIDKRIK</sequence>
<name>A0A1Y1S6M2_9MICR</name>
<evidence type="ECO:0000313" key="1">
    <source>
        <dbReference type="EMBL" id="ORD94078.1"/>
    </source>
</evidence>
<dbReference type="Proteomes" id="UP000192639">
    <property type="component" value="Unassembled WGS sequence"/>
</dbReference>
<dbReference type="EMBL" id="LWDP01000033">
    <property type="protein sequence ID" value="ORD94078.1"/>
    <property type="molecule type" value="Genomic_DNA"/>
</dbReference>
<comment type="caution">
    <text evidence="1">The sequence shown here is derived from an EMBL/GenBank/DDBJ whole genome shotgun (WGS) entry which is preliminary data.</text>
</comment>
<dbReference type="OrthoDB" id="2196291at2759"/>
<accession>A0A1Y1S6M2</accession>
<proteinExistence type="predicted"/>
<organism evidence="1 2">
    <name type="scientific">Enterospora canceri</name>
    <dbReference type="NCBI Taxonomy" id="1081671"/>
    <lineage>
        <taxon>Eukaryota</taxon>
        <taxon>Fungi</taxon>
        <taxon>Fungi incertae sedis</taxon>
        <taxon>Microsporidia</taxon>
        <taxon>Enterocytozoonidae</taxon>
        <taxon>Enterospora</taxon>
    </lineage>
</organism>
<dbReference type="AlphaFoldDB" id="A0A1Y1S6M2"/>